<feature type="compositionally biased region" description="Low complexity" evidence="1">
    <location>
        <begin position="132"/>
        <end position="148"/>
    </location>
</feature>
<dbReference type="EMBL" id="HBUE01061580">
    <property type="protein sequence ID" value="CAG6468900.1"/>
    <property type="molecule type" value="Transcribed_RNA"/>
</dbReference>
<feature type="compositionally biased region" description="Basic and acidic residues" evidence="1">
    <location>
        <begin position="100"/>
        <end position="109"/>
    </location>
</feature>
<dbReference type="EMBL" id="HBUE01061579">
    <property type="protein sequence ID" value="CAG6468898.1"/>
    <property type="molecule type" value="Transcribed_RNA"/>
</dbReference>
<dbReference type="EMBL" id="HBUE01061581">
    <property type="protein sequence ID" value="CAG6468902.1"/>
    <property type="molecule type" value="Transcribed_RNA"/>
</dbReference>
<name>A0A8D8B4X4_CULPI</name>
<feature type="compositionally biased region" description="Polar residues" evidence="1">
    <location>
        <begin position="149"/>
        <end position="169"/>
    </location>
</feature>
<evidence type="ECO:0000256" key="1">
    <source>
        <dbReference type="SAM" id="MobiDB-lite"/>
    </source>
</evidence>
<reference evidence="2" key="1">
    <citation type="submission" date="2021-05" db="EMBL/GenBank/DDBJ databases">
        <authorList>
            <person name="Alioto T."/>
            <person name="Alioto T."/>
            <person name="Gomez Garrido J."/>
        </authorList>
    </citation>
    <scope>NUCLEOTIDE SEQUENCE</scope>
</reference>
<protein>
    <submittedName>
        <fullName evidence="2">(northern house mosquito) hypothetical protein</fullName>
    </submittedName>
</protein>
<accession>A0A8D8B4X4</accession>
<organism evidence="2">
    <name type="scientific">Culex pipiens</name>
    <name type="common">House mosquito</name>
    <dbReference type="NCBI Taxonomy" id="7175"/>
    <lineage>
        <taxon>Eukaryota</taxon>
        <taxon>Metazoa</taxon>
        <taxon>Ecdysozoa</taxon>
        <taxon>Arthropoda</taxon>
        <taxon>Hexapoda</taxon>
        <taxon>Insecta</taxon>
        <taxon>Pterygota</taxon>
        <taxon>Neoptera</taxon>
        <taxon>Endopterygota</taxon>
        <taxon>Diptera</taxon>
        <taxon>Nematocera</taxon>
        <taxon>Culicoidea</taxon>
        <taxon>Culicidae</taxon>
        <taxon>Culicinae</taxon>
        <taxon>Culicini</taxon>
        <taxon>Culex</taxon>
        <taxon>Culex</taxon>
    </lineage>
</organism>
<sequence length="192" mass="21391">MHFSRSYPSATRRKPWWMICWRSLHRTNLPRCRWSSPSRRRIRLRWISAATMTMIIGKPTIMGATTARPRTSNRRWLSWHRTRTRTAVVAVAAAAAAAPMRRERKDPTVKAKTSRRKPKRPGSGEAGVVLDSTTTGRSSTSHGRATSANSPPSIGTPWNGTKTSTSSARIRSFPAQTAGKCSKRTMRCATTA</sequence>
<proteinExistence type="predicted"/>
<evidence type="ECO:0000313" key="2">
    <source>
        <dbReference type="EMBL" id="CAG6468902.1"/>
    </source>
</evidence>
<feature type="region of interest" description="Disordered" evidence="1">
    <location>
        <begin position="94"/>
        <end position="192"/>
    </location>
</feature>
<dbReference type="AlphaFoldDB" id="A0A8D8B4X4"/>